<dbReference type="EMBL" id="SGPM01000836">
    <property type="protein sequence ID" value="THH15272.1"/>
    <property type="molecule type" value="Genomic_DNA"/>
</dbReference>
<keyword evidence="4" id="KW-1185">Reference proteome</keyword>
<evidence type="ECO:0000313" key="3">
    <source>
        <dbReference type="EMBL" id="THH15272.1"/>
    </source>
</evidence>
<organism evidence="3 4">
    <name type="scientific">Antrodiella citrinella</name>
    <dbReference type="NCBI Taxonomy" id="2447956"/>
    <lineage>
        <taxon>Eukaryota</taxon>
        <taxon>Fungi</taxon>
        <taxon>Dikarya</taxon>
        <taxon>Basidiomycota</taxon>
        <taxon>Agaricomycotina</taxon>
        <taxon>Agaricomycetes</taxon>
        <taxon>Polyporales</taxon>
        <taxon>Steccherinaceae</taxon>
        <taxon>Antrodiella</taxon>
    </lineage>
</organism>
<feature type="region of interest" description="Disordered" evidence="1">
    <location>
        <begin position="546"/>
        <end position="648"/>
    </location>
</feature>
<dbReference type="AlphaFoldDB" id="A0A4S4LS94"/>
<gene>
    <name evidence="3" type="ORF">EUX98_g9490</name>
</gene>
<feature type="non-terminal residue" evidence="3">
    <location>
        <position position="1"/>
    </location>
</feature>
<reference evidence="3 4" key="1">
    <citation type="submission" date="2019-02" db="EMBL/GenBank/DDBJ databases">
        <title>Genome sequencing of the rare red list fungi Antrodiella citrinella (Flaviporus citrinellus).</title>
        <authorList>
            <person name="Buettner E."/>
            <person name="Kellner H."/>
        </authorList>
    </citation>
    <scope>NUCLEOTIDE SEQUENCE [LARGE SCALE GENOMIC DNA]</scope>
    <source>
        <strain evidence="3 4">DSM 108506</strain>
    </source>
</reference>
<dbReference type="OrthoDB" id="3265188at2759"/>
<evidence type="ECO:0000256" key="1">
    <source>
        <dbReference type="SAM" id="MobiDB-lite"/>
    </source>
</evidence>
<dbReference type="PANTHER" id="PTHR38248">
    <property type="entry name" value="FUNK1 6"/>
    <property type="match status" value="1"/>
</dbReference>
<feature type="compositionally biased region" description="Gly residues" evidence="1">
    <location>
        <begin position="618"/>
        <end position="634"/>
    </location>
</feature>
<dbReference type="InterPro" id="IPR040976">
    <property type="entry name" value="Pkinase_fungal"/>
</dbReference>
<feature type="compositionally biased region" description="Basic and acidic residues" evidence="1">
    <location>
        <begin position="584"/>
        <end position="594"/>
    </location>
</feature>
<dbReference type="InterPro" id="IPR011009">
    <property type="entry name" value="Kinase-like_dom_sf"/>
</dbReference>
<accession>A0A4S4LS94</accession>
<dbReference type="Pfam" id="PF17667">
    <property type="entry name" value="Pkinase_fungal"/>
    <property type="match status" value="1"/>
</dbReference>
<name>A0A4S4LS94_9APHY</name>
<dbReference type="Proteomes" id="UP000308730">
    <property type="component" value="Unassembled WGS sequence"/>
</dbReference>
<comment type="caution">
    <text evidence="3">The sequence shown here is derived from an EMBL/GenBank/DDBJ whole genome shotgun (WGS) entry which is preliminary data.</text>
</comment>
<evidence type="ECO:0000313" key="4">
    <source>
        <dbReference type="Proteomes" id="UP000308730"/>
    </source>
</evidence>
<evidence type="ECO:0000259" key="2">
    <source>
        <dbReference type="Pfam" id="PF17667"/>
    </source>
</evidence>
<feature type="domain" description="Fungal-type protein kinase" evidence="2">
    <location>
        <begin position="37"/>
        <end position="390"/>
    </location>
</feature>
<sequence>ACDWHQLELWVEFKLKEEYDAFVTNYDKITELLDATNQHAVATHGQIVSYAVTQLARQHRGFIFSLLICGRHARFIRWDRAGSIVSAHFDYIDEAELLTEFFLRYGQLTNRKKGFNPTVKLATAKEKARFHAAIDKHLNDPQKRQFPEMKKAMDESVPAQRIKISGSSLDGKKATRSYIIQRPFTYPESPVGRSTRAYLALDLKMKKLVFVKDYWRPAEPDRVPEPDIYAALKKANVPHLPVVLLAGDVPDSTKTAVQTTLTQDWSTKPGVCLTGLALRQYRHIRIVQELLYPLSTVKNSQELVKSIGIQEAFKEKWLHRDVSAGNIMLNEAGEGVLNDWDHGLKIDVERKAAFARTGTWQFLSIAIAKSPNKGHDVLDDLESCYWVLLFASIHYFESNALAFAFDMFNECNIEVVDDIPLATGGQAKWNFLCFPQDHCIVFKCDALDAMIMKLLRYHRKYYTAMTEAMFDPQEFEDYRNSQLVDPGRTALDIIKDALKGPNWREADALNDRFRPKKQHAHNKAVEDIIRNHVKSTSAHAADSLDAVPPSVEGTLSNDPPSAGPSEAGMLARGGKRVLQEDEGEPRMDTDESRSSKRPRTASDVIPAPVFDPPVRSGGQRGGRRGGQQGAGVGSTEGSHGMARRSSKK</sequence>
<dbReference type="SUPFAM" id="SSF56112">
    <property type="entry name" value="Protein kinase-like (PK-like)"/>
    <property type="match status" value="1"/>
</dbReference>
<proteinExistence type="predicted"/>
<dbReference type="PANTHER" id="PTHR38248:SF2">
    <property type="entry name" value="FUNK1 11"/>
    <property type="match status" value="1"/>
</dbReference>
<protein>
    <recommendedName>
        <fullName evidence="2">Fungal-type protein kinase domain-containing protein</fullName>
    </recommendedName>
</protein>